<feature type="compositionally biased region" description="Basic and acidic residues" evidence="1">
    <location>
        <begin position="66"/>
        <end position="78"/>
    </location>
</feature>
<gene>
    <name evidence="3" type="ORF">BG006_009533</name>
</gene>
<feature type="transmembrane region" description="Helical" evidence="2">
    <location>
        <begin position="298"/>
        <end position="318"/>
    </location>
</feature>
<sequence>MKDEKRVNYFYLLLENLPKIAEASRQQPALEDILLNIIQWCYDQAKEKGRPEELRDLIIGYEDKPDESRATKSMDSGKSKSKQRRTMNPDHDFVMVRLSNETTLWKSLGWLVYLQFVPRRHIYVRPRYYRLDVLDNPAIEALVEYKWNAFGYMLWLVRFLAQCGYYLLIVVAAFSQVYSEDPTDLHNSFVAIIVLASWFLFHEIQQFGSSVMELLEIRKSEWLPSTQWYKRQYMPRYLKSHYNWLDLLAFIFPLVASIVQLVNIKDGNPDRAVAELRVFRVVCKYVTIILRILSEIKVFFAVFAIGLLYFSLAIEHVLRGRSSGESRGGRYDPVNEDLKLADNWALHVMIAIYFFFAVILMLNVLIALLNGGFDKAGCNWHLVWLENRLRYVEIAEDMSYRIPGFRQTYDWFPREIYYTATEKQVRRYKDRMPQDEV</sequence>
<name>A0A9P5SW24_9FUNG</name>
<evidence type="ECO:0000256" key="1">
    <source>
        <dbReference type="SAM" id="MobiDB-lite"/>
    </source>
</evidence>
<accession>A0A9P5SW24</accession>
<feature type="transmembrane region" description="Helical" evidence="2">
    <location>
        <begin position="244"/>
        <end position="264"/>
    </location>
</feature>
<keyword evidence="2" id="KW-0472">Membrane</keyword>
<dbReference type="EMBL" id="JAAAUY010000007">
    <property type="protein sequence ID" value="KAF9338158.1"/>
    <property type="molecule type" value="Genomic_DNA"/>
</dbReference>
<feature type="transmembrane region" description="Helical" evidence="2">
    <location>
        <begin position="344"/>
        <end position="369"/>
    </location>
</feature>
<keyword evidence="4" id="KW-1185">Reference proteome</keyword>
<keyword evidence="2" id="KW-1133">Transmembrane helix</keyword>
<evidence type="ECO:0000313" key="4">
    <source>
        <dbReference type="Proteomes" id="UP000696485"/>
    </source>
</evidence>
<feature type="transmembrane region" description="Helical" evidence="2">
    <location>
        <begin position="155"/>
        <end position="179"/>
    </location>
</feature>
<evidence type="ECO:0008006" key="5">
    <source>
        <dbReference type="Google" id="ProtNLM"/>
    </source>
</evidence>
<dbReference type="AlphaFoldDB" id="A0A9P5SW24"/>
<dbReference type="Proteomes" id="UP000696485">
    <property type="component" value="Unassembled WGS sequence"/>
</dbReference>
<evidence type="ECO:0000313" key="3">
    <source>
        <dbReference type="EMBL" id="KAF9338158.1"/>
    </source>
</evidence>
<protein>
    <recommendedName>
        <fullName evidence="5">Ion transport domain-containing protein</fullName>
    </recommendedName>
</protein>
<comment type="caution">
    <text evidence="3">The sequence shown here is derived from an EMBL/GenBank/DDBJ whole genome shotgun (WGS) entry which is preliminary data.</text>
</comment>
<organism evidence="3 4">
    <name type="scientific">Podila minutissima</name>
    <dbReference type="NCBI Taxonomy" id="64525"/>
    <lineage>
        <taxon>Eukaryota</taxon>
        <taxon>Fungi</taxon>
        <taxon>Fungi incertae sedis</taxon>
        <taxon>Mucoromycota</taxon>
        <taxon>Mortierellomycotina</taxon>
        <taxon>Mortierellomycetes</taxon>
        <taxon>Mortierellales</taxon>
        <taxon>Mortierellaceae</taxon>
        <taxon>Podila</taxon>
    </lineage>
</organism>
<proteinExistence type="predicted"/>
<keyword evidence="2" id="KW-0812">Transmembrane</keyword>
<reference evidence="3" key="1">
    <citation type="journal article" date="2020" name="Fungal Divers.">
        <title>Resolving the Mortierellaceae phylogeny through synthesis of multi-gene phylogenetics and phylogenomics.</title>
        <authorList>
            <person name="Vandepol N."/>
            <person name="Liber J."/>
            <person name="Desiro A."/>
            <person name="Na H."/>
            <person name="Kennedy M."/>
            <person name="Barry K."/>
            <person name="Grigoriev I.V."/>
            <person name="Miller A.N."/>
            <person name="O'Donnell K."/>
            <person name="Stajich J.E."/>
            <person name="Bonito G."/>
        </authorList>
    </citation>
    <scope>NUCLEOTIDE SEQUENCE</scope>
    <source>
        <strain evidence="3">NVP1</strain>
    </source>
</reference>
<feature type="region of interest" description="Disordered" evidence="1">
    <location>
        <begin position="66"/>
        <end position="86"/>
    </location>
</feature>
<evidence type="ECO:0000256" key="2">
    <source>
        <dbReference type="SAM" id="Phobius"/>
    </source>
</evidence>